<name>A0ABS0TBH8_9FLAO</name>
<evidence type="ECO:0000256" key="1">
    <source>
        <dbReference type="ARBA" id="ARBA00008791"/>
    </source>
</evidence>
<evidence type="ECO:0000313" key="4">
    <source>
        <dbReference type="EMBL" id="MBI6118408.1"/>
    </source>
</evidence>
<comment type="similarity">
    <text evidence="1 2">Belongs to the universal stress protein A family.</text>
</comment>
<dbReference type="PIRSF" id="PIRSF006276">
    <property type="entry name" value="UspA"/>
    <property type="match status" value="1"/>
</dbReference>
<feature type="domain" description="UspA" evidence="3">
    <location>
        <begin position="1"/>
        <end position="143"/>
    </location>
</feature>
<accession>A0ABS0TBH8</accession>
<organism evidence="4 5">
    <name type="scientific">Salegentibacter maritimus</name>
    <dbReference type="NCBI Taxonomy" id="2794347"/>
    <lineage>
        <taxon>Bacteria</taxon>
        <taxon>Pseudomonadati</taxon>
        <taxon>Bacteroidota</taxon>
        <taxon>Flavobacteriia</taxon>
        <taxon>Flavobacteriales</taxon>
        <taxon>Flavobacteriaceae</taxon>
        <taxon>Salegentibacter</taxon>
    </lineage>
</organism>
<sequence length="146" mass="16815">MKNLLVAIDRRKDAEQLIGHAIKIAKLTDAKIWIIHVMEGEPDDFLAREAGPQYVYEKRAKERKDSQLQIESWVEEVKEKYSIDIEGFLIQGEVVKSIKKIVAERNIDLVLAGHKKRNLLYSLFTANKKKDLIDDLRIPLLAIPLP</sequence>
<dbReference type="EMBL" id="JAEHNY010000001">
    <property type="protein sequence ID" value="MBI6118408.1"/>
    <property type="molecule type" value="Genomic_DNA"/>
</dbReference>
<dbReference type="CDD" id="cd00293">
    <property type="entry name" value="USP-like"/>
    <property type="match status" value="1"/>
</dbReference>
<gene>
    <name evidence="4" type="ORF">I6U50_00040</name>
</gene>
<evidence type="ECO:0000259" key="3">
    <source>
        <dbReference type="Pfam" id="PF00582"/>
    </source>
</evidence>
<dbReference type="SUPFAM" id="SSF52402">
    <property type="entry name" value="Adenine nucleotide alpha hydrolases-like"/>
    <property type="match status" value="1"/>
</dbReference>
<reference evidence="4 5" key="1">
    <citation type="submission" date="2020-12" db="EMBL/GenBank/DDBJ databases">
        <title>Salegentibacter orientalis sp. nov., isolated from costal sediment.</title>
        <authorList>
            <person name="Lian F.-B."/>
        </authorList>
    </citation>
    <scope>NUCLEOTIDE SEQUENCE [LARGE SCALE GENOMIC DNA]</scope>
    <source>
        <strain evidence="4 5">F60176</strain>
    </source>
</reference>
<comment type="subcellular location">
    <subcellularLocation>
        <location evidence="2">Cytoplasm</location>
    </subcellularLocation>
</comment>
<evidence type="ECO:0000313" key="5">
    <source>
        <dbReference type="Proteomes" id="UP000635665"/>
    </source>
</evidence>
<dbReference type="InterPro" id="IPR014729">
    <property type="entry name" value="Rossmann-like_a/b/a_fold"/>
</dbReference>
<keyword evidence="2" id="KW-0963">Cytoplasm</keyword>
<evidence type="ECO:0000256" key="2">
    <source>
        <dbReference type="PIRNR" id="PIRNR006276"/>
    </source>
</evidence>
<proteinExistence type="inferred from homology"/>
<dbReference type="Gene3D" id="3.40.50.620">
    <property type="entry name" value="HUPs"/>
    <property type="match status" value="1"/>
</dbReference>
<keyword evidence="5" id="KW-1185">Reference proteome</keyword>
<dbReference type="InterPro" id="IPR006016">
    <property type="entry name" value="UspA"/>
</dbReference>
<protein>
    <recommendedName>
        <fullName evidence="2">Universal stress protein</fullName>
    </recommendedName>
</protein>
<dbReference type="Pfam" id="PF00582">
    <property type="entry name" value="Usp"/>
    <property type="match status" value="1"/>
</dbReference>
<dbReference type="InterPro" id="IPR006015">
    <property type="entry name" value="Universal_stress_UspA"/>
</dbReference>
<comment type="caution">
    <text evidence="4">The sequence shown here is derived from an EMBL/GenBank/DDBJ whole genome shotgun (WGS) entry which is preliminary data.</text>
</comment>
<dbReference type="Proteomes" id="UP000635665">
    <property type="component" value="Unassembled WGS sequence"/>
</dbReference>
<dbReference type="RefSeq" id="WP_198628187.1">
    <property type="nucleotide sequence ID" value="NZ_JAEHNY010000001.1"/>
</dbReference>